<dbReference type="InterPro" id="IPR006485">
    <property type="entry name" value="Phage-like_holin"/>
</dbReference>
<evidence type="ECO:0000256" key="1">
    <source>
        <dbReference type="SAM" id="Phobius"/>
    </source>
</evidence>
<evidence type="ECO:0000313" key="3">
    <source>
        <dbReference type="Proteomes" id="UP000282529"/>
    </source>
</evidence>
<name>A0A3N9P960_9BACL</name>
<feature type="transmembrane region" description="Helical" evidence="1">
    <location>
        <begin position="42"/>
        <end position="58"/>
    </location>
</feature>
<keyword evidence="1" id="KW-1133">Transmembrane helix</keyword>
<dbReference type="EMBL" id="RQPI01000004">
    <property type="protein sequence ID" value="RQW11857.1"/>
    <property type="molecule type" value="Genomic_DNA"/>
</dbReference>
<dbReference type="Proteomes" id="UP000282529">
    <property type="component" value="Unassembled WGS sequence"/>
</dbReference>
<sequence length="72" mass="7685">MQSKWRNYGLWVSLTAAVLLAVQTISAIFGMELAPDKYDEVTAAVNAILGILVVLGIVSNPEAGKGYSDTDK</sequence>
<keyword evidence="1" id="KW-0812">Transmembrane</keyword>
<organism evidence="2 3">
    <name type="scientific">Paenibacillus rhizophilus</name>
    <dbReference type="NCBI Taxonomy" id="1850366"/>
    <lineage>
        <taxon>Bacteria</taxon>
        <taxon>Bacillati</taxon>
        <taxon>Bacillota</taxon>
        <taxon>Bacilli</taxon>
        <taxon>Bacillales</taxon>
        <taxon>Paenibacillaceae</taxon>
        <taxon>Paenibacillus</taxon>
    </lineage>
</organism>
<proteinExistence type="predicted"/>
<evidence type="ECO:0000313" key="2">
    <source>
        <dbReference type="EMBL" id="RQW11857.1"/>
    </source>
</evidence>
<dbReference type="AlphaFoldDB" id="A0A3N9P960"/>
<dbReference type="Pfam" id="PF04531">
    <property type="entry name" value="Phage_holin_1"/>
    <property type="match status" value="1"/>
</dbReference>
<dbReference type="OrthoDB" id="1922895at2"/>
<comment type="caution">
    <text evidence="2">The sequence shown here is derived from an EMBL/GenBank/DDBJ whole genome shotgun (WGS) entry which is preliminary data.</text>
</comment>
<keyword evidence="1" id="KW-0472">Membrane</keyword>
<reference evidence="2 3" key="1">
    <citation type="submission" date="2018-11" db="EMBL/GenBank/DDBJ databases">
        <title>Genome sequence of strain 7197.</title>
        <authorList>
            <person name="Gao J."/>
            <person name="Sun J."/>
        </authorList>
    </citation>
    <scope>NUCLEOTIDE SEQUENCE [LARGE SCALE GENOMIC DNA]</scope>
    <source>
        <strain evidence="2 3">7197</strain>
    </source>
</reference>
<keyword evidence="3" id="KW-1185">Reference proteome</keyword>
<accession>A0A3N9P960</accession>
<protein>
    <recommendedName>
        <fullName evidence="4">Phage holin</fullName>
    </recommendedName>
</protein>
<evidence type="ECO:0008006" key="4">
    <source>
        <dbReference type="Google" id="ProtNLM"/>
    </source>
</evidence>
<gene>
    <name evidence="2" type="ORF">EH198_09280</name>
</gene>